<dbReference type="Proteomes" id="UP001148838">
    <property type="component" value="Unassembled WGS sequence"/>
</dbReference>
<accession>A0ABQ8TCU6</accession>
<dbReference type="InterPro" id="IPR007317">
    <property type="entry name" value="GET4"/>
</dbReference>
<dbReference type="EMBL" id="JAJSOF020000011">
    <property type="protein sequence ID" value="KAJ4444386.1"/>
    <property type="molecule type" value="Genomic_DNA"/>
</dbReference>
<evidence type="ECO:0000313" key="3">
    <source>
        <dbReference type="EMBL" id="KAJ4444386.1"/>
    </source>
</evidence>
<comment type="similarity">
    <text evidence="1">Belongs to the GET4 family.</text>
</comment>
<organism evidence="3 4">
    <name type="scientific">Periplaneta americana</name>
    <name type="common">American cockroach</name>
    <name type="synonym">Blatta americana</name>
    <dbReference type="NCBI Taxonomy" id="6978"/>
    <lineage>
        <taxon>Eukaryota</taxon>
        <taxon>Metazoa</taxon>
        <taxon>Ecdysozoa</taxon>
        <taxon>Arthropoda</taxon>
        <taxon>Hexapoda</taxon>
        <taxon>Insecta</taxon>
        <taxon>Pterygota</taxon>
        <taxon>Neoptera</taxon>
        <taxon>Polyneoptera</taxon>
        <taxon>Dictyoptera</taxon>
        <taxon>Blattodea</taxon>
        <taxon>Blattoidea</taxon>
        <taxon>Blattidae</taxon>
        <taxon>Blattinae</taxon>
        <taxon>Periplaneta</taxon>
    </lineage>
</organism>
<evidence type="ECO:0008006" key="5">
    <source>
        <dbReference type="Google" id="ProtNLM"/>
    </source>
</evidence>
<dbReference type="InterPro" id="IPR011990">
    <property type="entry name" value="TPR-like_helical_dom_sf"/>
</dbReference>
<proteinExistence type="inferred from homology"/>
<evidence type="ECO:0000313" key="4">
    <source>
        <dbReference type="Proteomes" id="UP001148838"/>
    </source>
</evidence>
<comment type="caution">
    <text evidence="3">The sequence shown here is derived from an EMBL/GenBank/DDBJ whole genome shotgun (WGS) entry which is preliminary data.</text>
</comment>
<reference evidence="3 4" key="1">
    <citation type="journal article" date="2022" name="Allergy">
        <title>Genome assembly and annotation of Periplaneta americana reveal a comprehensive cockroach allergen profile.</title>
        <authorList>
            <person name="Wang L."/>
            <person name="Xiong Q."/>
            <person name="Saelim N."/>
            <person name="Wang L."/>
            <person name="Nong W."/>
            <person name="Wan A.T."/>
            <person name="Shi M."/>
            <person name="Liu X."/>
            <person name="Cao Q."/>
            <person name="Hui J.H.L."/>
            <person name="Sookrung N."/>
            <person name="Leung T.F."/>
            <person name="Tungtrongchitr A."/>
            <person name="Tsui S.K.W."/>
        </authorList>
    </citation>
    <scope>NUCLEOTIDE SEQUENCE [LARGE SCALE GENOMIC DNA]</scope>
    <source>
        <strain evidence="3">PWHHKU_190912</strain>
    </source>
</reference>
<feature type="region of interest" description="Disordered" evidence="2">
    <location>
        <begin position="314"/>
        <end position="344"/>
    </location>
</feature>
<gene>
    <name evidence="3" type="ORF">ANN_06178</name>
</gene>
<dbReference type="PANTHER" id="PTHR12875:SF0">
    <property type="entry name" value="GOLGI TO ER TRAFFIC PROTEIN 4 HOMOLOG"/>
    <property type="match status" value="1"/>
</dbReference>
<dbReference type="PANTHER" id="PTHR12875">
    <property type="entry name" value="GOLGI TO ER TRAFFIC PROTEIN 4 HOMOLOG"/>
    <property type="match status" value="1"/>
</dbReference>
<evidence type="ECO:0000256" key="2">
    <source>
        <dbReference type="SAM" id="MobiDB-lite"/>
    </source>
</evidence>
<name>A0ABQ8TCU6_PERAM</name>
<protein>
    <recommendedName>
        <fullName evidence="5">Golgi to ER traffic protein 4 homolog</fullName>
    </recommendedName>
</protein>
<sequence length="344" mass="39194">MLGIIMKPTKCTERCISEIHACHFRYLGQKKYGELLDLLYDGAILLLKHDQQTSGADLAILLVDVLIKSEASTSEELFSKLSRLFGMISSDVPERETFLANALQWSIKGSQQFKSGHPQLHQSIAQIFWKGRTSKLFYTVVYFLNSDLEPKYSALLDYKFSEKNYTLARYHFLHSTDGSGCATMLVELHRQRGYSSEVDLFIAQAVLQYLCLHNKTSAKDVFDSYTTQHPNIKKTGPPYILPLLNFIWFLLKVVESGKLAAFTVLCREYQTSIERDPCYIDYLDKIAQIFFGVPPPRPRNQGLFGNLLQSFLSGLDDSDSEDESQSSHPRASTSRQHMETDELD</sequence>
<dbReference type="Gene3D" id="1.25.40.10">
    <property type="entry name" value="Tetratricopeptide repeat domain"/>
    <property type="match status" value="1"/>
</dbReference>
<evidence type="ECO:0000256" key="1">
    <source>
        <dbReference type="ARBA" id="ARBA00005351"/>
    </source>
</evidence>
<keyword evidence="4" id="KW-1185">Reference proteome</keyword>
<dbReference type="Pfam" id="PF04190">
    <property type="entry name" value="GET4"/>
    <property type="match status" value="1"/>
</dbReference>